<protein>
    <submittedName>
        <fullName evidence="1">Uncharacterized protein</fullName>
    </submittedName>
</protein>
<reference evidence="1" key="1">
    <citation type="journal article" date="2023" name="IMA Fungus">
        <title>Comparative genomic study of the Penicillium genus elucidates a diverse pangenome and 15 lateral gene transfer events.</title>
        <authorList>
            <person name="Petersen C."/>
            <person name="Sorensen T."/>
            <person name="Nielsen M.R."/>
            <person name="Sondergaard T.E."/>
            <person name="Sorensen J.L."/>
            <person name="Fitzpatrick D.A."/>
            <person name="Frisvad J.C."/>
            <person name="Nielsen K.L."/>
        </authorList>
    </citation>
    <scope>NUCLEOTIDE SEQUENCE</scope>
    <source>
        <strain evidence="1">IBT 12815</strain>
    </source>
</reference>
<organism evidence="1 2">
    <name type="scientific">Penicillium hordei</name>
    <dbReference type="NCBI Taxonomy" id="40994"/>
    <lineage>
        <taxon>Eukaryota</taxon>
        <taxon>Fungi</taxon>
        <taxon>Dikarya</taxon>
        <taxon>Ascomycota</taxon>
        <taxon>Pezizomycotina</taxon>
        <taxon>Eurotiomycetes</taxon>
        <taxon>Eurotiomycetidae</taxon>
        <taxon>Eurotiales</taxon>
        <taxon>Aspergillaceae</taxon>
        <taxon>Penicillium</taxon>
    </lineage>
</organism>
<accession>A0AAD6E6Z1</accession>
<dbReference type="AlphaFoldDB" id="A0AAD6E6Z1"/>
<sequence length="74" mass="7832">MSDDKPTLYEILSIFTAIPPPSHPIDPVSKALPQSSGAAFLNVGRLRLGIAMGAETATTLMETEGSAEEMGWIT</sequence>
<dbReference type="RefSeq" id="XP_056752262.1">
    <property type="nucleotide sequence ID" value="XM_056896477.1"/>
</dbReference>
<dbReference type="GeneID" id="81586719"/>
<comment type="caution">
    <text evidence="1">The sequence shown here is derived from an EMBL/GenBank/DDBJ whole genome shotgun (WGS) entry which is preliminary data.</text>
</comment>
<dbReference type="Proteomes" id="UP001213799">
    <property type="component" value="Unassembled WGS sequence"/>
</dbReference>
<evidence type="ECO:0000313" key="2">
    <source>
        <dbReference type="Proteomes" id="UP001213799"/>
    </source>
</evidence>
<name>A0AAD6E6Z1_9EURO</name>
<proteinExistence type="predicted"/>
<reference evidence="1" key="2">
    <citation type="submission" date="2023-01" db="EMBL/GenBank/DDBJ databases">
        <authorList>
            <person name="Petersen C."/>
        </authorList>
    </citation>
    <scope>NUCLEOTIDE SEQUENCE</scope>
    <source>
        <strain evidence="1">IBT 12815</strain>
    </source>
</reference>
<dbReference type="EMBL" id="JAQJAE010000003">
    <property type="protein sequence ID" value="KAJ5602464.1"/>
    <property type="molecule type" value="Genomic_DNA"/>
</dbReference>
<gene>
    <name evidence="1" type="ORF">N7537_005420</name>
</gene>
<evidence type="ECO:0000313" key="1">
    <source>
        <dbReference type="EMBL" id="KAJ5602464.1"/>
    </source>
</evidence>
<keyword evidence="2" id="KW-1185">Reference proteome</keyword>